<accession>A0ABV3QY75</accession>
<comment type="caution">
    <text evidence="1">The sequence shown here is derived from an EMBL/GenBank/DDBJ whole genome shotgun (WGS) entry which is preliminary data.</text>
</comment>
<proteinExistence type="predicted"/>
<organism evidence="1 2">
    <name type="scientific">Mesorhizobium marinum</name>
    <dbReference type="NCBI Taxonomy" id="3228790"/>
    <lineage>
        <taxon>Bacteria</taxon>
        <taxon>Pseudomonadati</taxon>
        <taxon>Pseudomonadota</taxon>
        <taxon>Alphaproteobacteria</taxon>
        <taxon>Hyphomicrobiales</taxon>
        <taxon>Phyllobacteriaceae</taxon>
        <taxon>Mesorhizobium</taxon>
    </lineage>
</organism>
<evidence type="ECO:0000313" key="1">
    <source>
        <dbReference type="EMBL" id="MEW9805297.1"/>
    </source>
</evidence>
<reference evidence="1 2" key="1">
    <citation type="submission" date="2024-06" db="EMBL/GenBank/DDBJ databases">
        <authorList>
            <person name="Tuo L."/>
        </authorList>
    </citation>
    <scope>NUCLEOTIDE SEQUENCE [LARGE SCALE GENOMIC DNA]</scope>
    <source>
        <strain evidence="1 2">ZMM04-5</strain>
    </source>
</reference>
<name>A0ABV3QY75_9HYPH</name>
<evidence type="ECO:0000313" key="2">
    <source>
        <dbReference type="Proteomes" id="UP001556196"/>
    </source>
</evidence>
<keyword evidence="2" id="KW-1185">Reference proteome</keyword>
<gene>
    <name evidence="1" type="ORF">ABUE31_04775</name>
</gene>
<sequence>MIPHNKTAATTGIVDGGVVKNVVRTSSIGGRTIHLGGYVEKGDAIAAREAAEQEHFGEFAPRKAVAR</sequence>
<protein>
    <submittedName>
        <fullName evidence="1">Uncharacterized protein</fullName>
    </submittedName>
</protein>
<dbReference type="Proteomes" id="UP001556196">
    <property type="component" value="Unassembled WGS sequence"/>
</dbReference>
<dbReference type="EMBL" id="JBFOCI010000001">
    <property type="protein sequence ID" value="MEW9805297.1"/>
    <property type="molecule type" value="Genomic_DNA"/>
</dbReference>
<dbReference type="RefSeq" id="WP_367722339.1">
    <property type="nucleotide sequence ID" value="NZ_JBFOCI010000001.1"/>
</dbReference>